<dbReference type="Gene3D" id="1.10.287.1080">
    <property type="entry name" value="MazG-like"/>
    <property type="match status" value="1"/>
</dbReference>
<dbReference type="EMBL" id="BAAALG010000011">
    <property type="protein sequence ID" value="GAA1105294.1"/>
    <property type="molecule type" value="Genomic_DNA"/>
</dbReference>
<dbReference type="PANTHER" id="PTHR46523:SF1">
    <property type="entry name" value="DCTP PYROPHOSPHATASE 1"/>
    <property type="match status" value="1"/>
</dbReference>
<dbReference type="InterPro" id="IPR052555">
    <property type="entry name" value="dCTP_Pyrophosphatase"/>
</dbReference>
<gene>
    <name evidence="1" type="ORF">GCM10009668_25840</name>
</gene>
<reference evidence="1 2" key="1">
    <citation type="journal article" date="2019" name="Int. J. Syst. Evol. Microbiol.">
        <title>The Global Catalogue of Microorganisms (GCM) 10K type strain sequencing project: providing services to taxonomists for standard genome sequencing and annotation.</title>
        <authorList>
            <consortium name="The Broad Institute Genomics Platform"/>
            <consortium name="The Broad Institute Genome Sequencing Center for Infectious Disease"/>
            <person name="Wu L."/>
            <person name="Ma J."/>
        </authorList>
    </citation>
    <scope>NUCLEOTIDE SEQUENCE [LARGE SCALE GENOMIC DNA]</scope>
    <source>
        <strain evidence="1 2">JCM 13008</strain>
    </source>
</reference>
<evidence type="ECO:0000313" key="1">
    <source>
        <dbReference type="EMBL" id="GAA1105294.1"/>
    </source>
</evidence>
<dbReference type="PIRSF" id="PIRSF029826">
    <property type="entry name" value="UCP029826_pph"/>
    <property type="match status" value="1"/>
</dbReference>
<dbReference type="InterPro" id="IPR025984">
    <property type="entry name" value="DCTPP"/>
</dbReference>
<dbReference type="CDD" id="cd11537">
    <property type="entry name" value="NTP-PPase_RS21-C6_like"/>
    <property type="match status" value="1"/>
</dbReference>
<dbReference type="Pfam" id="PF12643">
    <property type="entry name" value="MazG-like"/>
    <property type="match status" value="1"/>
</dbReference>
<dbReference type="PANTHER" id="PTHR46523">
    <property type="entry name" value="DCTP PYROPHOSPHATASE 1"/>
    <property type="match status" value="1"/>
</dbReference>
<dbReference type="Proteomes" id="UP001501581">
    <property type="component" value="Unassembled WGS sequence"/>
</dbReference>
<sequence length="109" mass="12251">MRIVNTDDVTAQLSAFMAEREWEQFHTPHTLAKSIAIEAGELMELFQWSDDAPVAEVTGELADVLTYCLLLAAKLEVDPLQIVLDKLQVTGEKYPVELARGRSVRHDQL</sequence>
<name>A0ABN1TX42_9ACTN</name>
<evidence type="ECO:0000313" key="2">
    <source>
        <dbReference type="Proteomes" id="UP001501581"/>
    </source>
</evidence>
<proteinExistence type="predicted"/>
<keyword evidence="2" id="KW-1185">Reference proteome</keyword>
<dbReference type="SUPFAM" id="SSF101386">
    <property type="entry name" value="all-alpha NTP pyrophosphatases"/>
    <property type="match status" value="1"/>
</dbReference>
<accession>A0ABN1TX42</accession>
<comment type="caution">
    <text evidence="1">The sequence shown here is derived from an EMBL/GenBank/DDBJ whole genome shotgun (WGS) entry which is preliminary data.</text>
</comment>
<protein>
    <submittedName>
        <fullName evidence="1">Nucleotide pyrophosphohydrolase</fullName>
    </submittedName>
</protein>
<organism evidence="1 2">
    <name type="scientific">Nocardioides dubius</name>
    <dbReference type="NCBI Taxonomy" id="317019"/>
    <lineage>
        <taxon>Bacteria</taxon>
        <taxon>Bacillati</taxon>
        <taxon>Actinomycetota</taxon>
        <taxon>Actinomycetes</taxon>
        <taxon>Propionibacteriales</taxon>
        <taxon>Nocardioidaceae</taxon>
        <taxon>Nocardioides</taxon>
    </lineage>
</organism>